<dbReference type="Proteomes" id="UP000616769">
    <property type="component" value="Unassembled WGS sequence"/>
</dbReference>
<dbReference type="PRINTS" id="PR00765">
    <property type="entry name" value="CRBOXYPTASEA"/>
</dbReference>
<organism evidence="12 13">
    <name type="scientific">Sarcoptes scabiei</name>
    <name type="common">Itch mite</name>
    <name type="synonym">Acarus scabiei</name>
    <dbReference type="NCBI Taxonomy" id="52283"/>
    <lineage>
        <taxon>Eukaryota</taxon>
        <taxon>Metazoa</taxon>
        <taxon>Ecdysozoa</taxon>
        <taxon>Arthropoda</taxon>
        <taxon>Chelicerata</taxon>
        <taxon>Arachnida</taxon>
        <taxon>Acari</taxon>
        <taxon>Acariformes</taxon>
        <taxon>Sarcoptiformes</taxon>
        <taxon>Astigmata</taxon>
        <taxon>Psoroptidia</taxon>
        <taxon>Sarcoptoidea</taxon>
        <taxon>Sarcoptidae</taxon>
        <taxon>Sarcoptinae</taxon>
        <taxon>Sarcoptes</taxon>
    </lineage>
</organism>
<keyword evidence="3 12" id="KW-0121">Carboxypeptidase</keyword>
<proteinExistence type="inferred from homology"/>
<comment type="cofactor">
    <cofactor evidence="1">
        <name>Zn(2+)</name>
        <dbReference type="ChEBI" id="CHEBI:29105"/>
    </cofactor>
</comment>
<feature type="domain" description="Peptidase M14" evidence="11">
    <location>
        <begin position="13"/>
        <end position="218"/>
    </location>
</feature>
<dbReference type="EMBL" id="JXLN01012343">
    <property type="protein sequence ID" value="KPM08353.1"/>
    <property type="molecule type" value="Genomic_DNA"/>
</dbReference>
<dbReference type="InterPro" id="IPR057246">
    <property type="entry name" value="CARBOXYPEPT_ZN_1"/>
</dbReference>
<evidence type="ECO:0000256" key="4">
    <source>
        <dbReference type="ARBA" id="ARBA00022670"/>
    </source>
</evidence>
<dbReference type="GO" id="GO:0004181">
    <property type="term" value="F:metallocarboxypeptidase activity"/>
    <property type="evidence" value="ECO:0007669"/>
    <property type="project" value="InterPro"/>
</dbReference>
<evidence type="ECO:0000256" key="7">
    <source>
        <dbReference type="ARBA" id="ARBA00022801"/>
    </source>
</evidence>
<dbReference type="GO" id="GO:0006508">
    <property type="term" value="P:proteolysis"/>
    <property type="evidence" value="ECO:0007669"/>
    <property type="project" value="UniProtKB-KW"/>
</dbReference>
<dbReference type="AlphaFoldDB" id="A0A132ABP0"/>
<evidence type="ECO:0000256" key="2">
    <source>
        <dbReference type="ARBA" id="ARBA00005988"/>
    </source>
</evidence>
<sequence length="218" mass="25230">MQRSDEETSLFYSRVPNDTIYQFLEDLVRANPDICAFETIGRSTEGRALRIVKIGYPGYAKPAIWIDAGIHAREWIAPATATFIINRLIRTKYSDETAELLKEFDFYILPSANPDGYEHSRLFDRFWRKTRSRNSNSILGLFCIGVDPNRNYGFQWKMAGSSSNPCSQTYHGPYPFSEPETKSISDFVYKNRHRVKLFVTLHSYSQLILTPWYGINSI</sequence>
<protein>
    <submittedName>
        <fullName evidence="12">Zinc carboxypeptidase-like protein</fullName>
    </submittedName>
</protein>
<keyword evidence="7" id="KW-0378">Hydrolase</keyword>
<dbReference type="SUPFAM" id="SSF53187">
    <property type="entry name" value="Zn-dependent exopeptidases"/>
    <property type="match status" value="1"/>
</dbReference>
<dbReference type="FunFam" id="3.40.630.10:FF:000084">
    <property type="entry name" value="Carboxypeptidase B2"/>
    <property type="match status" value="1"/>
</dbReference>
<dbReference type="Pfam" id="PF00246">
    <property type="entry name" value="Peptidase_M14"/>
    <property type="match status" value="1"/>
</dbReference>
<dbReference type="SMART" id="SM00631">
    <property type="entry name" value="Zn_pept"/>
    <property type="match status" value="1"/>
</dbReference>
<keyword evidence="6" id="KW-0732">Signal</keyword>
<comment type="similarity">
    <text evidence="2 10">Belongs to the peptidase M14 family.</text>
</comment>
<dbReference type="OrthoDB" id="3626597at2759"/>
<evidence type="ECO:0000256" key="5">
    <source>
        <dbReference type="ARBA" id="ARBA00022723"/>
    </source>
</evidence>
<gene>
    <name evidence="12" type="ORF">QR98_0068690</name>
</gene>
<comment type="caution">
    <text evidence="12">The sequence shown here is derived from an EMBL/GenBank/DDBJ whole genome shotgun (WGS) entry which is preliminary data.</text>
</comment>
<keyword evidence="5" id="KW-0479">Metal-binding</keyword>
<evidence type="ECO:0000313" key="12">
    <source>
        <dbReference type="EMBL" id="KPM08353.1"/>
    </source>
</evidence>
<evidence type="ECO:0000256" key="10">
    <source>
        <dbReference type="PROSITE-ProRule" id="PRU01379"/>
    </source>
</evidence>
<evidence type="ECO:0000313" key="13">
    <source>
        <dbReference type="Proteomes" id="UP000616769"/>
    </source>
</evidence>
<dbReference type="InterPro" id="IPR000834">
    <property type="entry name" value="Peptidase_M14"/>
</dbReference>
<evidence type="ECO:0000256" key="3">
    <source>
        <dbReference type="ARBA" id="ARBA00022645"/>
    </source>
</evidence>
<dbReference type="PROSITE" id="PS52035">
    <property type="entry name" value="PEPTIDASE_M14"/>
    <property type="match status" value="1"/>
</dbReference>
<evidence type="ECO:0000256" key="1">
    <source>
        <dbReference type="ARBA" id="ARBA00001947"/>
    </source>
</evidence>
<dbReference type="PANTHER" id="PTHR11705:SF91">
    <property type="entry name" value="FI01817P-RELATED"/>
    <property type="match status" value="1"/>
</dbReference>
<dbReference type="GO" id="GO:0008270">
    <property type="term" value="F:zinc ion binding"/>
    <property type="evidence" value="ECO:0007669"/>
    <property type="project" value="InterPro"/>
</dbReference>
<keyword evidence="4" id="KW-0645">Protease</keyword>
<comment type="caution">
    <text evidence="10">Lacks conserved residue(s) required for the propagation of feature annotation.</text>
</comment>
<keyword evidence="8" id="KW-0862">Zinc</keyword>
<name>A0A132ABP0_SARSC</name>
<evidence type="ECO:0000256" key="8">
    <source>
        <dbReference type="ARBA" id="ARBA00022833"/>
    </source>
</evidence>
<dbReference type="VEuPathDB" id="VectorBase:SSCA005496"/>
<dbReference type="PROSITE" id="PS00132">
    <property type="entry name" value="CARBOXYPEPT_ZN_1"/>
    <property type="match status" value="1"/>
</dbReference>
<dbReference type="Gene3D" id="3.40.630.10">
    <property type="entry name" value="Zn peptidases"/>
    <property type="match status" value="1"/>
</dbReference>
<evidence type="ECO:0000259" key="11">
    <source>
        <dbReference type="PROSITE" id="PS52035"/>
    </source>
</evidence>
<accession>A0A132ABP0</accession>
<dbReference type="GO" id="GO:0005615">
    <property type="term" value="C:extracellular space"/>
    <property type="evidence" value="ECO:0007669"/>
    <property type="project" value="TreeGrafter"/>
</dbReference>
<keyword evidence="9" id="KW-0482">Metalloprotease</keyword>
<reference evidence="12 13" key="1">
    <citation type="journal article" date="2015" name="Parasit. Vectors">
        <title>Draft genome of the scabies mite.</title>
        <authorList>
            <person name="Rider S.D.Jr."/>
            <person name="Morgan M.S."/>
            <person name="Arlian L.G."/>
        </authorList>
    </citation>
    <scope>NUCLEOTIDE SEQUENCE [LARGE SCALE GENOMIC DNA]</scope>
    <source>
        <strain evidence="12">Arlian Lab</strain>
    </source>
</reference>
<dbReference type="PANTHER" id="PTHR11705">
    <property type="entry name" value="PROTEASE FAMILY M14 CARBOXYPEPTIDASE A,B"/>
    <property type="match status" value="1"/>
</dbReference>
<evidence type="ECO:0000256" key="6">
    <source>
        <dbReference type="ARBA" id="ARBA00022729"/>
    </source>
</evidence>
<evidence type="ECO:0000256" key="9">
    <source>
        <dbReference type="ARBA" id="ARBA00023049"/>
    </source>
</evidence>